<evidence type="ECO:0000313" key="3">
    <source>
        <dbReference type="Proteomes" id="UP000800094"/>
    </source>
</evidence>
<evidence type="ECO:0000256" key="1">
    <source>
        <dbReference type="SAM" id="MobiDB-lite"/>
    </source>
</evidence>
<dbReference type="EMBL" id="ML987193">
    <property type="protein sequence ID" value="KAF2251574.1"/>
    <property type="molecule type" value="Genomic_DNA"/>
</dbReference>
<feature type="compositionally biased region" description="Basic and acidic residues" evidence="1">
    <location>
        <begin position="445"/>
        <end position="458"/>
    </location>
</feature>
<protein>
    <recommendedName>
        <fullName evidence="4">Geranylgeranyl pyrophosphate synthetase</fullName>
    </recommendedName>
</protein>
<name>A0A6A6ILW1_9PLEO</name>
<dbReference type="Proteomes" id="UP000800094">
    <property type="component" value="Unassembled WGS sequence"/>
</dbReference>
<evidence type="ECO:0000313" key="2">
    <source>
        <dbReference type="EMBL" id="KAF2251574.1"/>
    </source>
</evidence>
<accession>A0A6A6ILW1</accession>
<feature type="region of interest" description="Disordered" evidence="1">
    <location>
        <begin position="425"/>
        <end position="483"/>
    </location>
</feature>
<feature type="compositionally biased region" description="Low complexity" evidence="1">
    <location>
        <begin position="462"/>
        <end position="483"/>
    </location>
</feature>
<dbReference type="RefSeq" id="XP_033686578.1">
    <property type="nucleotide sequence ID" value="XM_033834849.1"/>
</dbReference>
<dbReference type="AlphaFoldDB" id="A0A6A6ILW1"/>
<proteinExistence type="predicted"/>
<reference evidence="2" key="1">
    <citation type="journal article" date="2020" name="Stud. Mycol.">
        <title>101 Dothideomycetes genomes: a test case for predicting lifestyles and emergence of pathogens.</title>
        <authorList>
            <person name="Haridas S."/>
            <person name="Albert R."/>
            <person name="Binder M."/>
            <person name="Bloem J."/>
            <person name="Labutti K."/>
            <person name="Salamov A."/>
            <person name="Andreopoulos B."/>
            <person name="Baker S."/>
            <person name="Barry K."/>
            <person name="Bills G."/>
            <person name="Bluhm B."/>
            <person name="Cannon C."/>
            <person name="Castanera R."/>
            <person name="Culley D."/>
            <person name="Daum C."/>
            <person name="Ezra D."/>
            <person name="Gonzalez J."/>
            <person name="Henrissat B."/>
            <person name="Kuo A."/>
            <person name="Liang C."/>
            <person name="Lipzen A."/>
            <person name="Lutzoni F."/>
            <person name="Magnuson J."/>
            <person name="Mondo S."/>
            <person name="Nolan M."/>
            <person name="Ohm R."/>
            <person name="Pangilinan J."/>
            <person name="Park H.-J."/>
            <person name="Ramirez L."/>
            <person name="Alfaro M."/>
            <person name="Sun H."/>
            <person name="Tritt A."/>
            <person name="Yoshinaga Y."/>
            <person name="Zwiers L.-H."/>
            <person name="Turgeon B."/>
            <person name="Goodwin S."/>
            <person name="Spatafora J."/>
            <person name="Crous P."/>
            <person name="Grigoriev I."/>
        </authorList>
    </citation>
    <scope>NUCLEOTIDE SEQUENCE</scope>
    <source>
        <strain evidence="2">CBS 122368</strain>
    </source>
</reference>
<feature type="compositionally biased region" description="Gly residues" evidence="1">
    <location>
        <begin position="428"/>
        <end position="439"/>
    </location>
</feature>
<keyword evidence="3" id="KW-1185">Reference proteome</keyword>
<evidence type="ECO:0008006" key="4">
    <source>
        <dbReference type="Google" id="ProtNLM"/>
    </source>
</evidence>
<organism evidence="2 3">
    <name type="scientific">Trematosphaeria pertusa</name>
    <dbReference type="NCBI Taxonomy" id="390896"/>
    <lineage>
        <taxon>Eukaryota</taxon>
        <taxon>Fungi</taxon>
        <taxon>Dikarya</taxon>
        <taxon>Ascomycota</taxon>
        <taxon>Pezizomycotina</taxon>
        <taxon>Dothideomycetes</taxon>
        <taxon>Pleosporomycetidae</taxon>
        <taxon>Pleosporales</taxon>
        <taxon>Massarineae</taxon>
        <taxon>Trematosphaeriaceae</taxon>
        <taxon>Trematosphaeria</taxon>
    </lineage>
</organism>
<dbReference type="GeneID" id="54588179"/>
<dbReference type="PANTHER" id="PTHR35179:SF1">
    <property type="entry name" value="INTEGRAL MEMBRANE PROTEIN"/>
    <property type="match status" value="1"/>
</dbReference>
<sequence length="483" mass="54309">MELVVVETDELGSEAAEAAVSAAASVAPIAGKENVLSPRMLAKKNRKMERIQRTISKHTGEILHTISADSLTPVAANIAWDQAPELICCYNWQDSADGTNAIFVPGEPPKWAPRSLPHTLPLDDGWKYTDYNYARQPRDPYAPMFHALGAMNPSVQFMDVDVIADRNNLRTLLEFVQGKYTSPFRLDLYSVFNTLILVRKETGFWKRADGIGLGANFEKAFTRPASGMENATSHYRAIRYRMADAQYTELPEADKLTPVEAAAATGGTLAKDQPPFFDYRAPIRVLQKGHIAPMSAMAELKTTVFKIDKSMNVSCMDQLWFGRTTHLLTGQYEPSTGTVLNVEYRDKRENIKKWEEGQQEYLRKLVNLLIMLKSMLSAERGPLRALVLVREEKDGPLRIREMQEKHYVVSREFFSRHWQRPMPQQYGRGRGQWGGGRGPGQFNADRGRGHFDAGRGRGDFNPGRSRGFAGRASRGFPARSTPH</sequence>
<dbReference type="OrthoDB" id="420564at2759"/>
<dbReference type="PANTHER" id="PTHR35179">
    <property type="entry name" value="PROTEIN CBG02620"/>
    <property type="match status" value="1"/>
</dbReference>
<gene>
    <name evidence="2" type="ORF">BU26DRAFT_592850</name>
</gene>